<evidence type="ECO:0000256" key="1">
    <source>
        <dbReference type="ARBA" id="ARBA00006709"/>
    </source>
</evidence>
<evidence type="ECO:0000256" key="3">
    <source>
        <dbReference type="ARBA" id="ARBA00022781"/>
    </source>
</evidence>
<dbReference type="Gene3D" id="1.10.132.50">
    <property type="entry name" value="ATP synthase (C/AC39) subunit, domain 3"/>
    <property type="match status" value="1"/>
</dbReference>
<dbReference type="FunFam" id="1.20.1690.10:FF:000001">
    <property type="entry name" value="V-type proton ATPase subunit"/>
    <property type="match status" value="1"/>
</dbReference>
<dbReference type="SUPFAM" id="SSF103486">
    <property type="entry name" value="V-type ATP synthase subunit C"/>
    <property type="match status" value="1"/>
</dbReference>
<name>A0A6P4EJW1_DRORH</name>
<dbReference type="InterPro" id="IPR035067">
    <property type="entry name" value="V-type_ATPase_csu/dsu"/>
</dbReference>
<evidence type="ECO:0000256" key="6">
    <source>
        <dbReference type="PIRNR" id="PIRNR018497"/>
    </source>
</evidence>
<dbReference type="InterPro" id="IPR044911">
    <property type="entry name" value="V-type_ATPase_csu/dsu_dom_3"/>
</dbReference>
<dbReference type="Pfam" id="PF01992">
    <property type="entry name" value="vATP-synt_AC39"/>
    <property type="match status" value="1"/>
</dbReference>
<evidence type="ECO:0000256" key="2">
    <source>
        <dbReference type="ARBA" id="ARBA00022448"/>
    </source>
</evidence>
<gene>
    <name evidence="9" type="primary">LOC108041760</name>
    <name evidence="7" type="synonym">108041760</name>
</gene>
<dbReference type="OrthoDB" id="10250083at2759"/>
<dbReference type="InterPro" id="IPR016727">
    <property type="entry name" value="ATPase_V0-cplx_dsu"/>
</dbReference>
<keyword evidence="8" id="KW-1185">Reference proteome</keyword>
<dbReference type="AlphaFoldDB" id="A0A6P4EJW1"/>
<dbReference type="GO" id="GO:0046961">
    <property type="term" value="F:proton-transporting ATPase activity, rotational mechanism"/>
    <property type="evidence" value="ECO:0007669"/>
    <property type="project" value="InterPro"/>
</dbReference>
<dbReference type="CTD" id="42739"/>
<dbReference type="PANTHER" id="PTHR11028">
    <property type="entry name" value="VACUOLAR ATP SYNTHASE SUBUNIT AC39"/>
    <property type="match status" value="1"/>
</dbReference>
<evidence type="ECO:0000256" key="5">
    <source>
        <dbReference type="ARBA" id="ARBA00046957"/>
    </source>
</evidence>
<organism evidence="9">
    <name type="scientific">Drosophila rhopaloa</name>
    <name type="common">Fruit fly</name>
    <dbReference type="NCBI Taxonomy" id="1041015"/>
    <lineage>
        <taxon>Eukaryota</taxon>
        <taxon>Metazoa</taxon>
        <taxon>Ecdysozoa</taxon>
        <taxon>Arthropoda</taxon>
        <taxon>Hexapoda</taxon>
        <taxon>Insecta</taxon>
        <taxon>Pterygota</taxon>
        <taxon>Neoptera</taxon>
        <taxon>Endopterygota</taxon>
        <taxon>Diptera</taxon>
        <taxon>Brachycera</taxon>
        <taxon>Muscomorpha</taxon>
        <taxon>Ephydroidea</taxon>
        <taxon>Drosophilidae</taxon>
        <taxon>Drosophila</taxon>
        <taxon>Sophophora</taxon>
    </lineage>
</organism>
<keyword evidence="3 6" id="KW-0375">Hydrogen ion transport</keyword>
<evidence type="ECO:0000313" key="9">
    <source>
        <dbReference type="RefSeq" id="XP_016975263.1"/>
    </source>
</evidence>
<accession>A0A6P4EJW1</accession>
<evidence type="ECO:0000313" key="7">
    <source>
        <dbReference type="EnsemblMetazoa" id="XP_016975263.1"/>
    </source>
</evidence>
<dbReference type="GO" id="GO:0007430">
    <property type="term" value="P:terminal branching, open tracheal system"/>
    <property type="evidence" value="ECO:0007669"/>
    <property type="project" value="UniProtKB-ARBA"/>
</dbReference>
<proteinExistence type="inferred from homology"/>
<dbReference type="EnsemblMetazoa" id="XM_017119774.2">
    <property type="protein sequence ID" value="XP_016975263.1"/>
    <property type="gene ID" value="LOC108041760"/>
</dbReference>
<comment type="function">
    <text evidence="6">Subunit of the V0 complex of vacuolar(H+)-ATPase (V-ATPase), a multisubunit enzyme composed of a peripheral complex (V1) that hydrolyzes ATP and a membrane integral complex (V0) that translocates protons. V-ATPase is responsible for acidifying and maintaining the pH of intracellular compartments and in some cell types, is targeted to the plasma membrane, where it is responsible for acidifying the extracellular environment.</text>
</comment>
<evidence type="ECO:0000256" key="4">
    <source>
        <dbReference type="ARBA" id="ARBA00023065"/>
    </source>
</evidence>
<comment type="similarity">
    <text evidence="1 6">Belongs to the V-ATPase V0D/AC39 subunit family.</text>
</comment>
<reference evidence="7" key="3">
    <citation type="submission" date="2025-05" db="UniProtKB">
        <authorList>
            <consortium name="EnsemblMetazoa"/>
        </authorList>
    </citation>
    <scope>IDENTIFICATION</scope>
</reference>
<dbReference type="GO" id="GO:0033179">
    <property type="term" value="C:proton-transporting V-type ATPase, V0 domain"/>
    <property type="evidence" value="ECO:0007669"/>
    <property type="project" value="InterPro"/>
</dbReference>
<keyword evidence="4 6" id="KW-0406">Ion transport</keyword>
<comment type="subunit">
    <text evidence="5">V-ATPase is a heteromultimeric enzyme made up of two complexes: the ATP-hydrolytic V1 complex and the proton translocation V0 complex. The V1 complex consists of three catalytic AB heterodimers that form a heterohexamer, three peripheral stalks each consisting of EG heterodimers, one central rotor including subunits D and F, and the regulatory subunits C and H. The proton translocation complex V0 consists of the proton transport subunit a, a ring of proteolipid subunits c9c'', rotary subunit d, subunits e and f, and the accessory subunits VhaAC45 and ATP6AP2.</text>
</comment>
<dbReference type="GeneID" id="108041760"/>
<reference evidence="8" key="1">
    <citation type="journal article" date="2021" name="Elife">
        <title>Highly contiguous assemblies of 101 drosophilid genomes.</title>
        <authorList>
            <person name="Kim B.Y."/>
            <person name="Wang J.R."/>
            <person name="Miller D.E."/>
            <person name="Barmina O."/>
            <person name="Delaney E."/>
            <person name="Thompson A."/>
            <person name="Comeault A.A."/>
            <person name="Peede D."/>
            <person name="D'Agostino E.R."/>
            <person name="Pelaez J."/>
            <person name="Aguilar J.M."/>
            <person name="Haji D."/>
            <person name="Matsunaga T."/>
            <person name="Armstrong E.E."/>
            <person name="Zych M."/>
            <person name="Ogawa Y."/>
            <person name="Stamenkovic-Radak M."/>
            <person name="Jelic M."/>
            <person name="Veselinovic M.S."/>
            <person name="Tanaskovic M."/>
            <person name="Eric P."/>
            <person name="Gao J.J."/>
            <person name="Katoh T.K."/>
            <person name="Toda M.J."/>
            <person name="Watabe H."/>
            <person name="Watada M."/>
            <person name="Davis J.S."/>
            <person name="Moyle L.C."/>
            <person name="Manoli G."/>
            <person name="Bertolini E."/>
            <person name="Kostal V."/>
            <person name="Hawley R.S."/>
            <person name="Takahashi A."/>
            <person name="Jones C.D."/>
            <person name="Price D.K."/>
            <person name="Whiteman N."/>
            <person name="Kopp A."/>
            <person name="Matute D.R."/>
            <person name="Petrov D.A."/>
        </authorList>
    </citation>
    <scope>NUCLEOTIDE SEQUENCE [LARGE SCALE GENOMIC DNA]</scope>
</reference>
<sequence length="350" mass="40477">MSMIFNTEWGYLEAITRGFKNGMLKHSDYLNLTQCESLEDVMISIQGTDYGLIFGGDFSQPSVEVIEKTLRERLLQQYYYIRSHSTEPLTTFLEYIRYPFMIDNVALLIAGLNNHRSIKRLLKMCHPLGFFDQLAAIEVATNSAELFDAILIDTPIAQFVPPDLPWEHINRIDVEIVRASLYRVYLENFYDYCSKLGGNTANVMKNLLSLEADRRAITIAVNAIDSDISPKQRLKMFPSCGYLPKMALANMSTLNDSDKIRDVCNMFEGYGKMFDNFERDADGMITLEDRFLMVEAKKNVQTFLQQFHFGVFYSFFKLKQLECRNIVWISECISQRQTDKINAYIPIPFD</sequence>
<keyword evidence="2 6" id="KW-0813">Transport</keyword>
<dbReference type="RefSeq" id="XP_016975263.1">
    <property type="nucleotide sequence ID" value="XM_017119774.1"/>
</dbReference>
<evidence type="ECO:0000313" key="8">
    <source>
        <dbReference type="Proteomes" id="UP001652680"/>
    </source>
</evidence>
<protein>
    <recommendedName>
        <fullName evidence="6">V-type proton ATPase subunit</fullName>
    </recommendedName>
</protein>
<dbReference type="Gene3D" id="1.20.1690.10">
    <property type="entry name" value="V-type ATP synthase subunit C domain"/>
    <property type="match status" value="2"/>
</dbReference>
<dbReference type="InterPro" id="IPR036079">
    <property type="entry name" value="ATPase_csu/dsu_sf"/>
</dbReference>
<dbReference type="PIRSF" id="PIRSF018497">
    <property type="entry name" value="V-ATP_synth_D"/>
    <property type="match status" value="1"/>
</dbReference>
<reference evidence="9" key="2">
    <citation type="submission" date="2025-04" db="UniProtKB">
        <authorList>
            <consortium name="RefSeq"/>
        </authorList>
    </citation>
    <scope>IDENTIFICATION</scope>
</reference>
<dbReference type="Proteomes" id="UP001652680">
    <property type="component" value="Unassembled WGS sequence"/>
</dbReference>
<dbReference type="InterPro" id="IPR002843">
    <property type="entry name" value="ATPase_V0-cplx_csu/dsu"/>
</dbReference>